<gene>
    <name evidence="2" type="ORF">IBL28_04130</name>
</gene>
<sequence length="180" mass="21175">MGTLLKFFVLWVGCCFMACSTQRHRQSEVNQRREERILDFRAMSVEQLDSLSVAQVHQVYQQQDAVAIVPVGRFSYHPGSGFSGEAEKVVIFGKRNTIYDSLQNKHHRYTLRERQKLRDSSHTRESQRYRTKTVEHTGTPGWRWWLIVIAVIALMILARVLRKRPRLWKLLGFLFSDKPK</sequence>
<keyword evidence="1" id="KW-0812">Transmembrane</keyword>
<comment type="caution">
    <text evidence="2">The sequence shown here is derived from an EMBL/GenBank/DDBJ whole genome shotgun (WGS) entry which is preliminary data.</text>
</comment>
<dbReference type="EMBL" id="JACVDC010000006">
    <property type="protein sequence ID" value="MBC9795141.1"/>
    <property type="molecule type" value="Genomic_DNA"/>
</dbReference>
<evidence type="ECO:0000313" key="3">
    <source>
        <dbReference type="Proteomes" id="UP000653730"/>
    </source>
</evidence>
<proteinExistence type="predicted"/>
<organism evidence="2 3">
    <name type="scientific">Sinomicrobium weinanense</name>
    <dbReference type="NCBI Taxonomy" id="2842200"/>
    <lineage>
        <taxon>Bacteria</taxon>
        <taxon>Pseudomonadati</taxon>
        <taxon>Bacteroidota</taxon>
        <taxon>Flavobacteriia</taxon>
        <taxon>Flavobacteriales</taxon>
        <taxon>Flavobacteriaceae</taxon>
        <taxon>Sinomicrobium</taxon>
    </lineage>
</organism>
<dbReference type="AlphaFoldDB" id="A0A926JQ10"/>
<protein>
    <submittedName>
        <fullName evidence="2">Uncharacterized protein</fullName>
    </submittedName>
</protein>
<name>A0A926JQ10_9FLAO</name>
<dbReference type="RefSeq" id="WP_187964291.1">
    <property type="nucleotide sequence ID" value="NZ_JACVDC010000006.1"/>
</dbReference>
<evidence type="ECO:0000256" key="1">
    <source>
        <dbReference type="SAM" id="Phobius"/>
    </source>
</evidence>
<keyword evidence="1" id="KW-1133">Transmembrane helix</keyword>
<accession>A0A926JQ10</accession>
<keyword evidence="3" id="KW-1185">Reference proteome</keyword>
<dbReference type="Proteomes" id="UP000653730">
    <property type="component" value="Unassembled WGS sequence"/>
</dbReference>
<reference evidence="2 3" key="1">
    <citation type="submission" date="2020-09" db="EMBL/GenBank/DDBJ databases">
        <title>Sinomicrobium weinanense sp. nov., a halophilic bacteria isolated from saline-alkali soil.</title>
        <authorList>
            <person name="Wu P."/>
            <person name="Ren H."/>
            <person name="Mei Y."/>
            <person name="Liang Y."/>
            <person name="Chen Z."/>
        </authorList>
    </citation>
    <scope>NUCLEOTIDE SEQUENCE [LARGE SCALE GENOMIC DNA]</scope>
    <source>
        <strain evidence="2 3">FJxs</strain>
    </source>
</reference>
<feature type="transmembrane region" description="Helical" evidence="1">
    <location>
        <begin position="142"/>
        <end position="161"/>
    </location>
</feature>
<keyword evidence="1" id="KW-0472">Membrane</keyword>
<evidence type="ECO:0000313" key="2">
    <source>
        <dbReference type="EMBL" id="MBC9795141.1"/>
    </source>
</evidence>